<accession>A0ACD3BDD1</accession>
<sequence>MDAYRNIWGKCLNRLQEIGKELQYPTVQALVQEINTSYSNALPGLPRVEVPFLCVVNPTFGSSVLDVLEEELGDTNEQLEGVAPRCHIAHLHPFDALNLMSGMKALVSGFVDSDSEKVKRRAATSLAPYDISYLKAWYKASLNGEESHASPRPKLLILLHDFEQFEPSVLQDMLYICSLHVSEMPFVIVALLSSPASSSYMHISFSRATLSLLRIRYLSLPAGTRILETVFSELFFHPEFNPIVVFGPEFASFIADYFARYNSSFQGLISILQLAFMKHLTSHPLGLIAHDTPSQDQFGGLPQLDTLLKRLPHQNQSQPGSSSKSTRHQLATKLSVVDDARNHFTQRATRLRLAFHTLKIVQSYMESQGYKGIWDRGDRSGSVVSTMIGMLENRSGAEVKLLAGNIRKLQTSQLEELLMQLYTFFELLSPEQRVAEEDSRTKIVLLRSRLPATGTSNAEIQTVIGKDLGDWFTQRMSDYVVPLDRGLLWDVWYTGRAPFPLELINPSFRASMIAALLRPTEYTLALNRTNEEPSPVSLWELPDTSILFRRYLDSGKMINVYDWFESFQLVLETQRKKSKKAPSGKGASPTKARGKGKGKRQEVEDNEETEVQWRIEVQARFVRALQELDYLGFIKHTGRKADHVLRTVFDVGDS</sequence>
<protein>
    <submittedName>
        <fullName evidence="1">Uncharacterized protein</fullName>
    </submittedName>
</protein>
<proteinExistence type="predicted"/>
<dbReference type="Proteomes" id="UP000308600">
    <property type="component" value="Unassembled WGS sequence"/>
</dbReference>
<evidence type="ECO:0000313" key="1">
    <source>
        <dbReference type="EMBL" id="TFK75724.1"/>
    </source>
</evidence>
<organism evidence="1 2">
    <name type="scientific">Pluteus cervinus</name>
    <dbReference type="NCBI Taxonomy" id="181527"/>
    <lineage>
        <taxon>Eukaryota</taxon>
        <taxon>Fungi</taxon>
        <taxon>Dikarya</taxon>
        <taxon>Basidiomycota</taxon>
        <taxon>Agaricomycotina</taxon>
        <taxon>Agaricomycetes</taxon>
        <taxon>Agaricomycetidae</taxon>
        <taxon>Agaricales</taxon>
        <taxon>Pluteineae</taxon>
        <taxon>Pluteaceae</taxon>
        <taxon>Pluteus</taxon>
    </lineage>
</organism>
<reference evidence="1 2" key="1">
    <citation type="journal article" date="2019" name="Nat. Ecol. Evol.">
        <title>Megaphylogeny resolves global patterns of mushroom evolution.</title>
        <authorList>
            <person name="Varga T."/>
            <person name="Krizsan K."/>
            <person name="Foldi C."/>
            <person name="Dima B."/>
            <person name="Sanchez-Garcia M."/>
            <person name="Sanchez-Ramirez S."/>
            <person name="Szollosi G.J."/>
            <person name="Szarkandi J.G."/>
            <person name="Papp V."/>
            <person name="Albert L."/>
            <person name="Andreopoulos W."/>
            <person name="Angelini C."/>
            <person name="Antonin V."/>
            <person name="Barry K.W."/>
            <person name="Bougher N.L."/>
            <person name="Buchanan P."/>
            <person name="Buyck B."/>
            <person name="Bense V."/>
            <person name="Catcheside P."/>
            <person name="Chovatia M."/>
            <person name="Cooper J."/>
            <person name="Damon W."/>
            <person name="Desjardin D."/>
            <person name="Finy P."/>
            <person name="Geml J."/>
            <person name="Haridas S."/>
            <person name="Hughes K."/>
            <person name="Justo A."/>
            <person name="Karasinski D."/>
            <person name="Kautmanova I."/>
            <person name="Kiss B."/>
            <person name="Kocsube S."/>
            <person name="Kotiranta H."/>
            <person name="LaButti K.M."/>
            <person name="Lechner B.E."/>
            <person name="Liimatainen K."/>
            <person name="Lipzen A."/>
            <person name="Lukacs Z."/>
            <person name="Mihaltcheva S."/>
            <person name="Morgado L.N."/>
            <person name="Niskanen T."/>
            <person name="Noordeloos M.E."/>
            <person name="Ohm R.A."/>
            <person name="Ortiz-Santana B."/>
            <person name="Ovrebo C."/>
            <person name="Racz N."/>
            <person name="Riley R."/>
            <person name="Savchenko A."/>
            <person name="Shiryaev A."/>
            <person name="Soop K."/>
            <person name="Spirin V."/>
            <person name="Szebenyi C."/>
            <person name="Tomsovsky M."/>
            <person name="Tulloss R.E."/>
            <person name="Uehling J."/>
            <person name="Grigoriev I.V."/>
            <person name="Vagvolgyi C."/>
            <person name="Papp T."/>
            <person name="Martin F.M."/>
            <person name="Miettinen O."/>
            <person name="Hibbett D.S."/>
            <person name="Nagy L.G."/>
        </authorList>
    </citation>
    <scope>NUCLEOTIDE SEQUENCE [LARGE SCALE GENOMIC DNA]</scope>
    <source>
        <strain evidence="1 2">NL-1719</strain>
    </source>
</reference>
<keyword evidence="2" id="KW-1185">Reference proteome</keyword>
<gene>
    <name evidence="1" type="ORF">BDN72DRAFT_454306</name>
</gene>
<name>A0ACD3BDD1_9AGAR</name>
<dbReference type="EMBL" id="ML208262">
    <property type="protein sequence ID" value="TFK75724.1"/>
    <property type="molecule type" value="Genomic_DNA"/>
</dbReference>
<evidence type="ECO:0000313" key="2">
    <source>
        <dbReference type="Proteomes" id="UP000308600"/>
    </source>
</evidence>